<dbReference type="EMBL" id="BMFU01000005">
    <property type="protein sequence ID" value="GGH61392.1"/>
    <property type="molecule type" value="Genomic_DNA"/>
</dbReference>
<sequence length="134" mass="15918">MGNEYPKYVTEKAINSLKTKINFQQSETSYSQDWEYEVSDSSRIKEFMYLYENIELNKDEQFALMTVIVSSYNDALEEGKIDEEIQEKILFFLFNESDIHRNIILEWAMLDEEDLSNCYVIAPIMRELAKHLYG</sequence>
<comment type="caution">
    <text evidence="1">The sequence shown here is derived from an EMBL/GenBank/DDBJ whole genome shotgun (WGS) entry which is preliminary data.</text>
</comment>
<dbReference type="Proteomes" id="UP000652153">
    <property type="component" value="Unassembled WGS sequence"/>
</dbReference>
<evidence type="ECO:0008006" key="3">
    <source>
        <dbReference type="Google" id="ProtNLM"/>
    </source>
</evidence>
<accession>A0ABQ1ZH19</accession>
<keyword evidence="2" id="KW-1185">Reference proteome</keyword>
<organism evidence="1 2">
    <name type="scientific">Paenibacillus silvae</name>
    <dbReference type="NCBI Taxonomy" id="1325358"/>
    <lineage>
        <taxon>Bacteria</taxon>
        <taxon>Bacillati</taxon>
        <taxon>Bacillota</taxon>
        <taxon>Bacilli</taxon>
        <taxon>Bacillales</taxon>
        <taxon>Paenibacillaceae</taxon>
        <taxon>Paenibacillus</taxon>
    </lineage>
</organism>
<name>A0ABQ1ZH19_9BACL</name>
<reference evidence="2" key="1">
    <citation type="journal article" date="2019" name="Int. J. Syst. Evol. Microbiol.">
        <title>The Global Catalogue of Microorganisms (GCM) 10K type strain sequencing project: providing services to taxonomists for standard genome sequencing and annotation.</title>
        <authorList>
            <consortium name="The Broad Institute Genomics Platform"/>
            <consortium name="The Broad Institute Genome Sequencing Center for Infectious Disease"/>
            <person name="Wu L."/>
            <person name="Ma J."/>
        </authorList>
    </citation>
    <scope>NUCLEOTIDE SEQUENCE [LARGE SCALE GENOMIC DNA]</scope>
    <source>
        <strain evidence="2">CGMCC 1.12770</strain>
    </source>
</reference>
<protein>
    <recommendedName>
        <fullName evidence="3">TerB family tellurite resistance protein</fullName>
    </recommendedName>
</protein>
<gene>
    <name evidence="1" type="ORF">GCM10008014_36780</name>
</gene>
<evidence type="ECO:0000313" key="1">
    <source>
        <dbReference type="EMBL" id="GGH61392.1"/>
    </source>
</evidence>
<evidence type="ECO:0000313" key="2">
    <source>
        <dbReference type="Proteomes" id="UP000652153"/>
    </source>
</evidence>
<dbReference type="RefSeq" id="WP_188593372.1">
    <property type="nucleotide sequence ID" value="NZ_BMFU01000005.1"/>
</dbReference>
<proteinExistence type="predicted"/>